<sequence>MRTDGDTWDIISSVGITALGVATFRATETAQPDALIRDDCARLFVEAAAEPRSLQALAAPGDAEFLPVARLIGVRTKFFDEFFLAAAAAGVRQAVILAAGLDARGYRLDWPVGASVFEIDQPKVLDFKHQVLADNEVVPRAVLRAVPVDLRDDWPAALFDAGFDADRPTAWSAEGLLPYLPGAAQDALFERIDTLSAPGSRVAVEGFSGRPDIARISQAATQEMATSPFGDVDVTQLFYNDERTDPVQWLTDRGWQVDSADVTELSARYGRPVPELTGGSADMHNVAAYLTATK</sequence>
<evidence type="ECO:0000313" key="7">
    <source>
        <dbReference type="EMBL" id="MFF3570841.1"/>
    </source>
</evidence>
<keyword evidence="8" id="KW-1185">Reference proteome</keyword>
<dbReference type="GO" id="GO:0032259">
    <property type="term" value="P:methylation"/>
    <property type="evidence" value="ECO:0007669"/>
    <property type="project" value="UniProtKB-KW"/>
</dbReference>
<dbReference type="NCBIfam" id="TIGR00027">
    <property type="entry name" value="mthyl_TIGR00027"/>
    <property type="match status" value="1"/>
</dbReference>
<proteinExistence type="inferred from homology"/>
<dbReference type="Pfam" id="PF04072">
    <property type="entry name" value="LCM"/>
    <property type="match status" value="1"/>
</dbReference>
<comment type="caution">
    <text evidence="7">The sequence shown here is derived from an EMBL/GenBank/DDBJ whole genome shotgun (WGS) entry which is preliminary data.</text>
</comment>
<evidence type="ECO:0000256" key="4">
    <source>
        <dbReference type="ARBA" id="ARBA00022679"/>
    </source>
</evidence>
<dbReference type="Proteomes" id="UP001601992">
    <property type="component" value="Unassembled WGS sequence"/>
</dbReference>
<dbReference type="PANTHER" id="PTHR43619">
    <property type="entry name" value="S-ADENOSYL-L-METHIONINE-DEPENDENT METHYLTRANSFERASE YKTD-RELATED"/>
    <property type="match status" value="1"/>
</dbReference>
<dbReference type="InterPro" id="IPR029063">
    <property type="entry name" value="SAM-dependent_MTases_sf"/>
</dbReference>
<dbReference type="InterPro" id="IPR007213">
    <property type="entry name" value="Ppm1/Ppm2/Tcmp"/>
</dbReference>
<dbReference type="SUPFAM" id="SSF53335">
    <property type="entry name" value="S-adenosyl-L-methionine-dependent methyltransferases"/>
    <property type="match status" value="1"/>
</dbReference>
<protein>
    <recommendedName>
        <fullName evidence="6">S-adenosyl-L-methionine-dependent methyltransferase</fullName>
        <ecNumber evidence="6">2.1.1.-</ecNumber>
    </recommendedName>
</protein>
<comment type="function">
    <text evidence="1 6">Exhibits S-adenosyl-L-methionine-dependent methyltransferase activity.</text>
</comment>
<keyword evidence="4" id="KW-0808">Transferase</keyword>
<dbReference type="InterPro" id="IPR011610">
    <property type="entry name" value="SAM_mthyl_Trfase_ML2640-like"/>
</dbReference>
<accession>A0ABW6S3G6</accession>
<dbReference type="EMBL" id="JBIAQY010000008">
    <property type="protein sequence ID" value="MFF3570841.1"/>
    <property type="molecule type" value="Genomic_DNA"/>
</dbReference>
<evidence type="ECO:0000256" key="6">
    <source>
        <dbReference type="RuleBase" id="RU362030"/>
    </source>
</evidence>
<dbReference type="PANTHER" id="PTHR43619:SF2">
    <property type="entry name" value="S-ADENOSYL-L-METHIONINE-DEPENDENT METHYLTRANSFERASES SUPERFAMILY PROTEIN"/>
    <property type="match status" value="1"/>
</dbReference>
<dbReference type="RefSeq" id="WP_040820574.1">
    <property type="nucleotide sequence ID" value="NZ_JBIAQY010000008.1"/>
</dbReference>
<comment type="similarity">
    <text evidence="2 6">Belongs to the UPF0677 family.</text>
</comment>
<organism evidence="7 8">
    <name type="scientific">Nocardia jiangxiensis</name>
    <dbReference type="NCBI Taxonomy" id="282685"/>
    <lineage>
        <taxon>Bacteria</taxon>
        <taxon>Bacillati</taxon>
        <taxon>Actinomycetota</taxon>
        <taxon>Actinomycetes</taxon>
        <taxon>Mycobacteriales</taxon>
        <taxon>Nocardiaceae</taxon>
        <taxon>Nocardia</taxon>
    </lineage>
</organism>
<keyword evidence="5 6" id="KW-0949">S-adenosyl-L-methionine</keyword>
<name>A0ABW6S3G6_9NOCA</name>
<reference evidence="7 8" key="1">
    <citation type="submission" date="2024-10" db="EMBL/GenBank/DDBJ databases">
        <title>The Natural Products Discovery Center: Release of the First 8490 Sequenced Strains for Exploring Actinobacteria Biosynthetic Diversity.</title>
        <authorList>
            <person name="Kalkreuter E."/>
            <person name="Kautsar S.A."/>
            <person name="Yang D."/>
            <person name="Bader C.D."/>
            <person name="Teijaro C.N."/>
            <person name="Fluegel L."/>
            <person name="Davis C.M."/>
            <person name="Simpson J.R."/>
            <person name="Lauterbach L."/>
            <person name="Steele A.D."/>
            <person name="Gui C."/>
            <person name="Meng S."/>
            <person name="Li G."/>
            <person name="Viehrig K."/>
            <person name="Ye F."/>
            <person name="Su P."/>
            <person name="Kiefer A.F."/>
            <person name="Nichols A."/>
            <person name="Cepeda A.J."/>
            <person name="Yan W."/>
            <person name="Fan B."/>
            <person name="Jiang Y."/>
            <person name="Adhikari A."/>
            <person name="Zheng C.-J."/>
            <person name="Schuster L."/>
            <person name="Cowan T.M."/>
            <person name="Smanski M.J."/>
            <person name="Chevrette M.G."/>
            <person name="De Carvalho L.P.S."/>
            <person name="Shen B."/>
        </authorList>
    </citation>
    <scope>NUCLEOTIDE SEQUENCE [LARGE SCALE GENOMIC DNA]</scope>
    <source>
        <strain evidence="7 8">NPDC002593</strain>
    </source>
</reference>
<dbReference type="GO" id="GO:0008168">
    <property type="term" value="F:methyltransferase activity"/>
    <property type="evidence" value="ECO:0007669"/>
    <property type="project" value="UniProtKB-KW"/>
</dbReference>
<evidence type="ECO:0000256" key="1">
    <source>
        <dbReference type="ARBA" id="ARBA00003907"/>
    </source>
</evidence>
<gene>
    <name evidence="7" type="ORF">ACFYXQ_23945</name>
</gene>
<keyword evidence="3 6" id="KW-0489">Methyltransferase</keyword>
<evidence type="ECO:0000313" key="8">
    <source>
        <dbReference type="Proteomes" id="UP001601992"/>
    </source>
</evidence>
<evidence type="ECO:0000256" key="3">
    <source>
        <dbReference type="ARBA" id="ARBA00022603"/>
    </source>
</evidence>
<dbReference type="EC" id="2.1.1.-" evidence="6"/>
<evidence type="ECO:0000256" key="5">
    <source>
        <dbReference type="ARBA" id="ARBA00022691"/>
    </source>
</evidence>
<dbReference type="Gene3D" id="3.40.50.150">
    <property type="entry name" value="Vaccinia Virus protein VP39"/>
    <property type="match status" value="1"/>
</dbReference>
<evidence type="ECO:0000256" key="2">
    <source>
        <dbReference type="ARBA" id="ARBA00008138"/>
    </source>
</evidence>